<keyword evidence="2" id="KW-1185">Reference proteome</keyword>
<dbReference type="Pfam" id="PF05721">
    <property type="entry name" value="PhyH"/>
    <property type="match status" value="1"/>
</dbReference>
<dbReference type="Gene3D" id="2.60.120.620">
    <property type="entry name" value="q2cbj1_9rhob like domain"/>
    <property type="match status" value="1"/>
</dbReference>
<keyword evidence="1" id="KW-0223">Dioxygenase</keyword>
<gene>
    <name evidence="1" type="ORF">JOE57_003459</name>
</gene>
<proteinExistence type="predicted"/>
<comment type="caution">
    <text evidence="1">The sequence shown here is derived from an EMBL/GenBank/DDBJ whole genome shotgun (WGS) entry which is preliminary data.</text>
</comment>
<keyword evidence="1" id="KW-0560">Oxidoreductase</keyword>
<dbReference type="GO" id="GO:0051213">
    <property type="term" value="F:dioxygenase activity"/>
    <property type="evidence" value="ECO:0007669"/>
    <property type="project" value="UniProtKB-KW"/>
</dbReference>
<name>A0ABS2RPE7_9ACTN</name>
<reference evidence="1 2" key="1">
    <citation type="submission" date="2021-01" db="EMBL/GenBank/DDBJ databases">
        <title>Sequencing the genomes of 1000 actinobacteria strains.</title>
        <authorList>
            <person name="Klenk H.-P."/>
        </authorList>
    </citation>
    <scope>NUCLEOTIDE SEQUENCE [LARGE SCALE GENOMIC DNA]</scope>
    <source>
        <strain evidence="1 2">DSM 18662</strain>
    </source>
</reference>
<dbReference type="Proteomes" id="UP000704762">
    <property type="component" value="Unassembled WGS sequence"/>
</dbReference>
<accession>A0ABS2RPE7</accession>
<dbReference type="PANTHER" id="PTHR20883:SF48">
    <property type="entry name" value="ECTOINE DIOXYGENASE"/>
    <property type="match status" value="1"/>
</dbReference>
<dbReference type="SUPFAM" id="SSF51197">
    <property type="entry name" value="Clavaminate synthase-like"/>
    <property type="match status" value="1"/>
</dbReference>
<organism evidence="1 2">
    <name type="scientific">Microlunatus panaciterrae</name>
    <dbReference type="NCBI Taxonomy" id="400768"/>
    <lineage>
        <taxon>Bacteria</taxon>
        <taxon>Bacillati</taxon>
        <taxon>Actinomycetota</taxon>
        <taxon>Actinomycetes</taxon>
        <taxon>Propionibacteriales</taxon>
        <taxon>Propionibacteriaceae</taxon>
        <taxon>Microlunatus</taxon>
    </lineage>
</organism>
<dbReference type="EMBL" id="JAFBCF010000001">
    <property type="protein sequence ID" value="MBM7800538.1"/>
    <property type="molecule type" value="Genomic_DNA"/>
</dbReference>
<sequence>MPANELTQAMTDEQRFLFDLNGFIVVRSALTAEEVARYRDGIYRLARQDLPAERWTSDGEPLDQIRVQAINRDPMFLELVDHPVSLPLVQEIVGEPGILIDNDVELTPRNNKVQGWHRGIGTYGYALDAAGFHCTMVKCIWYLTDCGPGDGPTRIVPGSHKSLIEPPSYSEQAGPPGTQEVIVEAGDLLVFSEACLHAGNLNQSGRVRANMYFNYGPSWVQPWEGYRPAAELVERATGDRRQLLGGGRIWEG</sequence>
<evidence type="ECO:0000313" key="1">
    <source>
        <dbReference type="EMBL" id="MBM7800538.1"/>
    </source>
</evidence>
<dbReference type="InterPro" id="IPR008775">
    <property type="entry name" value="Phytyl_CoA_dOase-like"/>
</dbReference>
<dbReference type="PANTHER" id="PTHR20883">
    <property type="entry name" value="PHYTANOYL-COA DIOXYGENASE DOMAIN CONTAINING 1"/>
    <property type="match status" value="1"/>
</dbReference>
<protein>
    <submittedName>
        <fullName evidence="1">Ectoine hydroxylase-related dioxygenase (Phytanoyl-CoA dioxygenase family)</fullName>
    </submittedName>
</protein>
<dbReference type="RefSeq" id="WP_204919876.1">
    <property type="nucleotide sequence ID" value="NZ_JAFBCF010000001.1"/>
</dbReference>
<evidence type="ECO:0000313" key="2">
    <source>
        <dbReference type="Proteomes" id="UP000704762"/>
    </source>
</evidence>